<dbReference type="RefSeq" id="WP_134486199.1">
    <property type="nucleotide sequence ID" value="NZ_CP139089.1"/>
</dbReference>
<organism evidence="2 3">
    <name type="scientific">Methylocella tundrae</name>
    <dbReference type="NCBI Taxonomy" id="227605"/>
    <lineage>
        <taxon>Bacteria</taxon>
        <taxon>Pseudomonadati</taxon>
        <taxon>Pseudomonadota</taxon>
        <taxon>Alphaproteobacteria</taxon>
        <taxon>Hyphomicrobiales</taxon>
        <taxon>Beijerinckiaceae</taxon>
        <taxon>Methylocella</taxon>
    </lineage>
</organism>
<keyword evidence="1" id="KW-0812">Transmembrane</keyword>
<keyword evidence="1" id="KW-0472">Membrane</keyword>
<dbReference type="PANTHER" id="PTHR31881:SF6">
    <property type="entry name" value="OS09G0494600 PROTEIN"/>
    <property type="match status" value="1"/>
</dbReference>
<dbReference type="KEGG" id="mtun:MTUNDRAET4_0283"/>
<feature type="transmembrane region" description="Helical" evidence="1">
    <location>
        <begin position="6"/>
        <end position="25"/>
    </location>
</feature>
<protein>
    <recommendedName>
        <fullName evidence="4">DUF599 domain-containing protein</fullName>
    </recommendedName>
</protein>
<gene>
    <name evidence="2" type="ORF">MTUNDRAET4_0283</name>
</gene>
<dbReference type="InterPro" id="IPR006747">
    <property type="entry name" value="DUF599"/>
</dbReference>
<dbReference type="AlphaFoldDB" id="A0A4U8YTY2"/>
<dbReference type="Pfam" id="PF04654">
    <property type="entry name" value="DUF599"/>
    <property type="match status" value="1"/>
</dbReference>
<name>A0A4U8YTY2_METTU</name>
<evidence type="ECO:0000256" key="1">
    <source>
        <dbReference type="SAM" id="Phobius"/>
    </source>
</evidence>
<evidence type="ECO:0000313" key="2">
    <source>
        <dbReference type="EMBL" id="VFU07176.1"/>
    </source>
</evidence>
<keyword evidence="1" id="KW-1133">Transmembrane helix</keyword>
<sequence>MLDLSIADSIGLAFFLGVWVLYRFVNEHGLGRLRSLSVLMNEHRMGWMRSMSTRDSRIADASIMSSLQNGAAFFASTSLILLGGAAASMRATDDVLKVFGDLPFGLTVTRGTWELKVLGLALLFGYSFFKFAWAYRLFIYAAILLGATPGPESPDAEAREKASKRAGFMTIDAGLHFAKGLRSFYFAFAYVGWFVSPYVLMTTTAAIFIIVMRRQFFSAARASLTHEPS</sequence>
<feature type="transmembrane region" description="Helical" evidence="1">
    <location>
        <begin position="117"/>
        <end position="143"/>
    </location>
</feature>
<dbReference type="PANTHER" id="PTHR31881">
    <property type="match status" value="1"/>
</dbReference>
<accession>A0A4U8YTY2</accession>
<evidence type="ECO:0008006" key="4">
    <source>
        <dbReference type="Google" id="ProtNLM"/>
    </source>
</evidence>
<dbReference type="Proteomes" id="UP000294360">
    <property type="component" value="Chromosome"/>
</dbReference>
<dbReference type="OrthoDB" id="9806874at2"/>
<proteinExistence type="predicted"/>
<feature type="transmembrane region" description="Helical" evidence="1">
    <location>
        <begin position="184"/>
        <end position="211"/>
    </location>
</feature>
<dbReference type="EMBL" id="LR536450">
    <property type="protein sequence ID" value="VFU07176.1"/>
    <property type="molecule type" value="Genomic_DNA"/>
</dbReference>
<evidence type="ECO:0000313" key="3">
    <source>
        <dbReference type="Proteomes" id="UP000294360"/>
    </source>
</evidence>
<reference evidence="2 3" key="1">
    <citation type="submission" date="2019-03" db="EMBL/GenBank/DDBJ databases">
        <authorList>
            <person name="Kox A.R. M."/>
        </authorList>
    </citation>
    <scope>NUCLEOTIDE SEQUENCE [LARGE SCALE GENOMIC DNA]</scope>
    <source>
        <strain evidence="2">MTUNDRAET4 annotated genome</strain>
    </source>
</reference>